<sequence>MKDLDDIDSEYEDEFENNIFKNNEVDLDVSANFDKKVESLISWKEVESSEAINVFPFSGKDKKENLSTSASYNAVNTMTDGIQDKGHKVFMDNSFPRRDFFETF</sequence>
<dbReference type="EMBL" id="BMAO01023116">
    <property type="protein sequence ID" value="GFQ86776.1"/>
    <property type="molecule type" value="Genomic_DNA"/>
</dbReference>
<name>A0A8X6KWJ9_TRICU</name>
<dbReference type="OrthoDB" id="6778319at2759"/>
<accession>A0A8X6KWJ9</accession>
<dbReference type="AlphaFoldDB" id="A0A8X6KWJ9"/>
<proteinExistence type="predicted"/>
<comment type="caution">
    <text evidence="1">The sequence shown here is derived from an EMBL/GenBank/DDBJ whole genome shotgun (WGS) entry which is preliminary data.</text>
</comment>
<protein>
    <submittedName>
        <fullName evidence="1">Uncharacterized protein</fullName>
    </submittedName>
</protein>
<evidence type="ECO:0000313" key="1">
    <source>
        <dbReference type="EMBL" id="GFQ86776.1"/>
    </source>
</evidence>
<gene>
    <name evidence="1" type="ORF">TNCT_400851</name>
</gene>
<reference evidence="1" key="1">
    <citation type="submission" date="2020-07" db="EMBL/GenBank/DDBJ databases">
        <title>Multicomponent nature underlies the extraordinary mechanical properties of spider dragline silk.</title>
        <authorList>
            <person name="Kono N."/>
            <person name="Nakamura H."/>
            <person name="Mori M."/>
            <person name="Yoshida Y."/>
            <person name="Ohtoshi R."/>
            <person name="Malay A.D."/>
            <person name="Moran D.A.P."/>
            <person name="Tomita M."/>
            <person name="Numata K."/>
            <person name="Arakawa K."/>
        </authorList>
    </citation>
    <scope>NUCLEOTIDE SEQUENCE</scope>
</reference>
<keyword evidence="2" id="KW-1185">Reference proteome</keyword>
<organism evidence="1 2">
    <name type="scientific">Trichonephila clavata</name>
    <name type="common">Joro spider</name>
    <name type="synonym">Nephila clavata</name>
    <dbReference type="NCBI Taxonomy" id="2740835"/>
    <lineage>
        <taxon>Eukaryota</taxon>
        <taxon>Metazoa</taxon>
        <taxon>Ecdysozoa</taxon>
        <taxon>Arthropoda</taxon>
        <taxon>Chelicerata</taxon>
        <taxon>Arachnida</taxon>
        <taxon>Araneae</taxon>
        <taxon>Araneomorphae</taxon>
        <taxon>Entelegynae</taxon>
        <taxon>Araneoidea</taxon>
        <taxon>Nephilidae</taxon>
        <taxon>Trichonephila</taxon>
    </lineage>
</organism>
<dbReference type="Proteomes" id="UP000887116">
    <property type="component" value="Unassembled WGS sequence"/>
</dbReference>
<evidence type="ECO:0000313" key="2">
    <source>
        <dbReference type="Proteomes" id="UP000887116"/>
    </source>
</evidence>